<evidence type="ECO:0000259" key="2">
    <source>
        <dbReference type="PROSITE" id="PS50110"/>
    </source>
</evidence>
<dbReference type="PROSITE" id="PS50930">
    <property type="entry name" value="HTH_LYTTR"/>
    <property type="match status" value="1"/>
</dbReference>
<dbReference type="GO" id="GO:0003677">
    <property type="term" value="F:DNA binding"/>
    <property type="evidence" value="ECO:0007669"/>
    <property type="project" value="UniProtKB-KW"/>
</dbReference>
<dbReference type="SMART" id="SM00448">
    <property type="entry name" value="REC"/>
    <property type="match status" value="1"/>
</dbReference>
<evidence type="ECO:0000313" key="4">
    <source>
        <dbReference type="EMBL" id="PZP48690.1"/>
    </source>
</evidence>
<dbReference type="InterPro" id="IPR007492">
    <property type="entry name" value="LytTR_DNA-bd_dom"/>
</dbReference>
<dbReference type="PANTHER" id="PTHR37299">
    <property type="entry name" value="TRANSCRIPTIONAL REGULATOR-RELATED"/>
    <property type="match status" value="1"/>
</dbReference>
<dbReference type="InterPro" id="IPR046947">
    <property type="entry name" value="LytR-like"/>
</dbReference>
<organism evidence="4 5">
    <name type="scientific">Pseudopedobacter saltans</name>
    <dbReference type="NCBI Taxonomy" id="151895"/>
    <lineage>
        <taxon>Bacteria</taxon>
        <taxon>Pseudomonadati</taxon>
        <taxon>Bacteroidota</taxon>
        <taxon>Sphingobacteriia</taxon>
        <taxon>Sphingobacteriales</taxon>
        <taxon>Sphingobacteriaceae</taxon>
        <taxon>Pseudopedobacter</taxon>
    </lineage>
</organism>
<evidence type="ECO:0000259" key="3">
    <source>
        <dbReference type="PROSITE" id="PS50930"/>
    </source>
</evidence>
<feature type="domain" description="HTH LytTR-type" evidence="3">
    <location>
        <begin position="138"/>
        <end position="209"/>
    </location>
</feature>
<gene>
    <name evidence="4" type="ORF">DI598_09600</name>
</gene>
<evidence type="ECO:0000256" key="1">
    <source>
        <dbReference type="PROSITE-ProRule" id="PRU00169"/>
    </source>
</evidence>
<dbReference type="InterPro" id="IPR011006">
    <property type="entry name" value="CheY-like_superfamily"/>
</dbReference>
<dbReference type="Pfam" id="PF04397">
    <property type="entry name" value="LytTR"/>
    <property type="match status" value="1"/>
</dbReference>
<protein>
    <submittedName>
        <fullName evidence="4">DNA-binding response regulator</fullName>
    </submittedName>
</protein>
<dbReference type="EMBL" id="QFOI01000152">
    <property type="protein sequence ID" value="PZP48690.1"/>
    <property type="molecule type" value="Genomic_DNA"/>
</dbReference>
<feature type="modified residue" description="4-aspartylphosphate" evidence="1">
    <location>
        <position position="51"/>
    </location>
</feature>
<dbReference type="Gene3D" id="3.40.50.2300">
    <property type="match status" value="1"/>
</dbReference>
<dbReference type="Pfam" id="PF00072">
    <property type="entry name" value="Response_reg"/>
    <property type="match status" value="1"/>
</dbReference>
<keyword evidence="4" id="KW-0238">DNA-binding</keyword>
<sequence>MNCIIIDDEPLAREAIRGLLKDFSEINIIGEYVSPLLATDNLDKVELIFLDINMPGVNGLEFAKQIKESDTLIIFTTAYEEYALDSYEVDAIDYLVKPIVKERFEKAIRKAINYHQLLHSEENIPSIETNVSDAGDHFFIRADRKIHKVNYNEVLYVEGLKDYVIVHTSTQKIIAAMNIKTIHQQLPQNLFFRISKSYIINVQHIAALDNNSIFIQNDEIPIGNIYRDAFYEAYVEKKLFKR</sequence>
<dbReference type="PANTHER" id="PTHR37299:SF1">
    <property type="entry name" value="STAGE 0 SPORULATION PROTEIN A HOMOLOG"/>
    <property type="match status" value="1"/>
</dbReference>
<dbReference type="GO" id="GO:0000156">
    <property type="term" value="F:phosphorelay response regulator activity"/>
    <property type="evidence" value="ECO:0007669"/>
    <property type="project" value="InterPro"/>
</dbReference>
<keyword evidence="1" id="KW-0597">Phosphoprotein</keyword>
<name>A0A2W5F505_9SPHI</name>
<dbReference type="PROSITE" id="PS50110">
    <property type="entry name" value="RESPONSE_REGULATORY"/>
    <property type="match status" value="1"/>
</dbReference>
<dbReference type="AlphaFoldDB" id="A0A2W5F505"/>
<dbReference type="Gene3D" id="2.40.50.1020">
    <property type="entry name" value="LytTr DNA-binding domain"/>
    <property type="match status" value="1"/>
</dbReference>
<dbReference type="InterPro" id="IPR001789">
    <property type="entry name" value="Sig_transdc_resp-reg_receiver"/>
</dbReference>
<accession>A0A2W5F505</accession>
<comment type="caution">
    <text evidence="4">The sequence shown here is derived from an EMBL/GenBank/DDBJ whole genome shotgun (WGS) entry which is preliminary data.</text>
</comment>
<reference evidence="4 5" key="1">
    <citation type="submission" date="2017-11" db="EMBL/GenBank/DDBJ databases">
        <title>Infants hospitalized years apart are colonized by the same room-sourced microbial strains.</title>
        <authorList>
            <person name="Brooks B."/>
            <person name="Olm M.R."/>
            <person name="Firek B.A."/>
            <person name="Baker R."/>
            <person name="Thomas B.C."/>
            <person name="Morowitz M.J."/>
            <person name="Banfield J.F."/>
        </authorList>
    </citation>
    <scope>NUCLEOTIDE SEQUENCE [LARGE SCALE GENOMIC DNA]</scope>
    <source>
        <strain evidence="4">S2_009_000_R2_76</strain>
    </source>
</reference>
<feature type="domain" description="Response regulatory" evidence="2">
    <location>
        <begin position="2"/>
        <end position="112"/>
    </location>
</feature>
<evidence type="ECO:0000313" key="5">
    <source>
        <dbReference type="Proteomes" id="UP000249645"/>
    </source>
</evidence>
<proteinExistence type="predicted"/>
<dbReference type="Proteomes" id="UP000249645">
    <property type="component" value="Unassembled WGS sequence"/>
</dbReference>
<dbReference type="SMART" id="SM00850">
    <property type="entry name" value="LytTR"/>
    <property type="match status" value="1"/>
</dbReference>
<dbReference type="SUPFAM" id="SSF52172">
    <property type="entry name" value="CheY-like"/>
    <property type="match status" value="1"/>
</dbReference>